<dbReference type="Proteomes" id="UP000824209">
    <property type="component" value="Unassembled WGS sequence"/>
</dbReference>
<protein>
    <recommendedName>
        <fullName evidence="4">DUF5050 domain-containing protein</fullName>
    </recommendedName>
</protein>
<dbReference type="PROSITE" id="PS51257">
    <property type="entry name" value="PROKAR_LIPOPROTEIN"/>
    <property type="match status" value="1"/>
</dbReference>
<sequence length="414" mass="45894">MKRYQIAGVLCLLFGFLLCACSAAPESAASESAPAAEEISLKVVTPWLSTGDKAPGKDGFYQLVRNPQQGSNMIYTDYSTKTTVYLCNRPDCQHNDETCPSWFSFPGGGIFLDAKGEHLFCAIRGDSEQEQAETIWKMDLNGENRQALYTCAPNESLTDMAISDGTSLYFAAGVTDPETWTLNKTLKQLDIQSGKTEDLMTYQDTAWLFGAFEDELLVQIFDGTSFRYDAYSLKTKTSRTLLTYDENARSMPSGDSIYVVKPLTDSTAEVLKFNIKTGETSSLCKDIPYFVDTTAVGDIVDGRMIIHASDTRENDPEKMKVYYYAVNCETGEMTDLPLTYEIGETTDFVNVVAETGDFFVVTSGTETVKSIANGTDGTPYELEGTIFIYSLISKSDYWNGQPNYIKIDNSAIKR</sequence>
<keyword evidence="1" id="KW-0732">Signal</keyword>
<evidence type="ECO:0000256" key="1">
    <source>
        <dbReference type="SAM" id="SignalP"/>
    </source>
</evidence>
<dbReference type="AlphaFoldDB" id="A0A9D2M136"/>
<accession>A0A9D2M136</accession>
<dbReference type="SUPFAM" id="SSF82171">
    <property type="entry name" value="DPP6 N-terminal domain-like"/>
    <property type="match status" value="1"/>
</dbReference>
<evidence type="ECO:0000313" key="3">
    <source>
        <dbReference type="Proteomes" id="UP000824209"/>
    </source>
</evidence>
<evidence type="ECO:0008006" key="4">
    <source>
        <dbReference type="Google" id="ProtNLM"/>
    </source>
</evidence>
<reference evidence="2" key="1">
    <citation type="journal article" date="2021" name="PeerJ">
        <title>Extensive microbial diversity within the chicken gut microbiome revealed by metagenomics and culture.</title>
        <authorList>
            <person name="Gilroy R."/>
            <person name="Ravi A."/>
            <person name="Getino M."/>
            <person name="Pursley I."/>
            <person name="Horton D.L."/>
            <person name="Alikhan N.F."/>
            <person name="Baker D."/>
            <person name="Gharbi K."/>
            <person name="Hall N."/>
            <person name="Watson M."/>
            <person name="Adriaenssens E.M."/>
            <person name="Foster-Nyarko E."/>
            <person name="Jarju S."/>
            <person name="Secka A."/>
            <person name="Antonio M."/>
            <person name="Oren A."/>
            <person name="Chaudhuri R.R."/>
            <person name="La Ragione R."/>
            <person name="Hildebrand F."/>
            <person name="Pallen M.J."/>
        </authorList>
    </citation>
    <scope>NUCLEOTIDE SEQUENCE</scope>
    <source>
        <strain evidence="2">ChiBcec8-14828</strain>
    </source>
</reference>
<proteinExistence type="predicted"/>
<evidence type="ECO:0000313" key="2">
    <source>
        <dbReference type="EMBL" id="HJB38874.1"/>
    </source>
</evidence>
<feature type="chain" id="PRO_5039306186" description="DUF5050 domain-containing protein" evidence="1">
    <location>
        <begin position="24"/>
        <end position="414"/>
    </location>
</feature>
<reference evidence="2" key="2">
    <citation type="submission" date="2021-04" db="EMBL/GenBank/DDBJ databases">
        <authorList>
            <person name="Gilroy R."/>
        </authorList>
    </citation>
    <scope>NUCLEOTIDE SEQUENCE</scope>
    <source>
        <strain evidence="2">ChiBcec8-14828</strain>
    </source>
</reference>
<comment type="caution">
    <text evidence="2">The sequence shown here is derived from an EMBL/GenBank/DDBJ whole genome shotgun (WGS) entry which is preliminary data.</text>
</comment>
<dbReference type="EMBL" id="DWYA01000008">
    <property type="protein sequence ID" value="HJB38874.1"/>
    <property type="molecule type" value="Genomic_DNA"/>
</dbReference>
<gene>
    <name evidence="2" type="ORF">H9943_00575</name>
</gene>
<name>A0A9D2M136_9FIRM</name>
<organism evidence="2 3">
    <name type="scientific">Candidatus Ruthenibacterium avium</name>
    <dbReference type="NCBI Taxonomy" id="2838751"/>
    <lineage>
        <taxon>Bacteria</taxon>
        <taxon>Bacillati</taxon>
        <taxon>Bacillota</taxon>
        <taxon>Clostridia</taxon>
        <taxon>Eubacteriales</taxon>
        <taxon>Oscillospiraceae</taxon>
        <taxon>Ruthenibacterium</taxon>
    </lineage>
</organism>
<feature type="signal peptide" evidence="1">
    <location>
        <begin position="1"/>
        <end position="23"/>
    </location>
</feature>